<name>A0ABX6GZN1_9MICO</name>
<keyword evidence="3" id="KW-1185">Reference proteome</keyword>
<dbReference type="RefSeq" id="WP_159422899.1">
    <property type="nucleotide sequence ID" value="NZ_CP047180.1"/>
</dbReference>
<proteinExistence type="predicted"/>
<evidence type="ECO:0000313" key="3">
    <source>
        <dbReference type="Proteomes" id="UP000464597"/>
    </source>
</evidence>
<dbReference type="PROSITE" id="PS51318">
    <property type="entry name" value="TAT"/>
    <property type="match status" value="1"/>
</dbReference>
<sequence length="187" mass="19435">MSGSRSDGPGVTRRAAIAMACTAPVLAAAVGAPGSAATAPRPLEAGPYVGLFLDSLSSGNFIVELRAARSGVSGAPVELLSDTRMDLTAEHDVEHWSEWLVVDRPRSAHLVVPAGSYRSRGTYTDRDGRVMQVAPLGPGRMYCALTPVPPGGFRVTATVTRGPVSPETKGEAPAFLGLPSRTILVDV</sequence>
<gene>
    <name evidence="2" type="ORF">GSU69_10075</name>
</gene>
<feature type="signal peptide" evidence="1">
    <location>
        <begin position="1"/>
        <end position="27"/>
    </location>
</feature>
<dbReference type="Proteomes" id="UP000464597">
    <property type="component" value="Chromosome"/>
</dbReference>
<organism evidence="2 3">
    <name type="scientific">Rathayibacter festucae</name>
    <dbReference type="NCBI Taxonomy" id="110937"/>
    <lineage>
        <taxon>Bacteria</taxon>
        <taxon>Bacillati</taxon>
        <taxon>Actinomycetota</taxon>
        <taxon>Actinomycetes</taxon>
        <taxon>Micrococcales</taxon>
        <taxon>Microbacteriaceae</taxon>
        <taxon>Rathayibacter</taxon>
    </lineage>
</organism>
<keyword evidence="1" id="KW-0732">Signal</keyword>
<evidence type="ECO:0000256" key="1">
    <source>
        <dbReference type="SAM" id="SignalP"/>
    </source>
</evidence>
<accession>A0ABX6GZN1</accession>
<dbReference type="EMBL" id="CP047180">
    <property type="protein sequence ID" value="QHC62995.1"/>
    <property type="molecule type" value="Genomic_DNA"/>
</dbReference>
<feature type="chain" id="PRO_5046797899" evidence="1">
    <location>
        <begin position="28"/>
        <end position="187"/>
    </location>
</feature>
<protein>
    <submittedName>
        <fullName evidence="2">Uncharacterized protein</fullName>
    </submittedName>
</protein>
<dbReference type="InterPro" id="IPR006311">
    <property type="entry name" value="TAT_signal"/>
</dbReference>
<evidence type="ECO:0000313" key="2">
    <source>
        <dbReference type="EMBL" id="QHC62995.1"/>
    </source>
</evidence>
<reference evidence="3" key="1">
    <citation type="submission" date="2019-12" db="EMBL/GenBank/DDBJ databases">
        <title>Complete and draft genome sequences of new strains and members of some known species of the genus Rathayibacter isolated from plants.</title>
        <authorList>
            <person name="Tarlachkov S.V."/>
            <person name="Starodumova I.P."/>
            <person name="Dorofeeva L.V."/>
            <person name="Prisyazhnaya N.V."/>
            <person name="Leyn S."/>
            <person name="Zlamal J."/>
            <person name="Elan M."/>
            <person name="Osterman A.L."/>
            <person name="Nadler S."/>
            <person name="Subbotin S.A."/>
            <person name="Evtushenko L.I."/>
        </authorList>
    </citation>
    <scope>NUCLEOTIDE SEQUENCE [LARGE SCALE GENOMIC DNA]</scope>
    <source>
        <strain evidence="3">VKM Ac-2802</strain>
    </source>
</reference>